<dbReference type="Gene3D" id="3.40.50.300">
    <property type="entry name" value="P-loop containing nucleotide triphosphate hydrolases"/>
    <property type="match status" value="2"/>
</dbReference>
<dbReference type="InterPro" id="IPR027785">
    <property type="entry name" value="UvrD-like_helicase_C"/>
</dbReference>
<organism evidence="2">
    <name type="scientific">Myoviridae sp. ctYA416</name>
    <dbReference type="NCBI Taxonomy" id="2825125"/>
    <lineage>
        <taxon>Viruses</taxon>
        <taxon>Duplodnaviria</taxon>
        <taxon>Heunggongvirae</taxon>
        <taxon>Uroviricota</taxon>
        <taxon>Caudoviricetes</taxon>
    </lineage>
</organism>
<dbReference type="Pfam" id="PF13604">
    <property type="entry name" value="AAA_30"/>
    <property type="match status" value="1"/>
</dbReference>
<accession>A0A8S5UTH0</accession>
<name>A0A8S5UTH0_9CAUD</name>
<protein>
    <submittedName>
        <fullName evidence="2">Exodeoxyribonuclease V</fullName>
    </submittedName>
</protein>
<dbReference type="SUPFAM" id="SSF52540">
    <property type="entry name" value="P-loop containing nucleoside triphosphate hydrolases"/>
    <property type="match status" value="1"/>
</dbReference>
<dbReference type="InterPro" id="IPR027417">
    <property type="entry name" value="P-loop_NTPase"/>
</dbReference>
<sequence length="414" mass="46595">MIQLNKDQENVVSKAVEWYRKSSEQVFQYSGAAGTGKSIVLNAIIERLGLKSSEVAPVSYTGAAALVMRNKGLITAKTIHSTIYEPIEVPMTDDNGNIIMNTYLNKPRMTLRYVKRNSLPGVKLILVDEASMVPMDIAKHLESFGIKIIACGDLNQLPPVGGKSAYLTKGKVHYLREIMRQAQNSGIVYLANLVLQGKPISSGVYGNAIVLDKYDRNYLDIIKNKDMILCPNNALRDEINLQCRKELFGIDNLDKDPVHGEKLICRRNMWKVISDETPLVNGLIGTVGNYPDVGSIGYKGEVMNIDLVTPYTTFKNLPMDREYFKTRDTKRRDMLRRETYKGSYAKLELANAITVHLSQGSQFRSGAFVDDGVFGSKDYTTRLIYTAITRFSDEFIYVKLQDNEPYSAFDDFPF</sequence>
<evidence type="ECO:0000313" key="2">
    <source>
        <dbReference type="EMBL" id="DAF97708.1"/>
    </source>
</evidence>
<dbReference type="Pfam" id="PF13538">
    <property type="entry name" value="UvrD_C_2"/>
    <property type="match status" value="1"/>
</dbReference>
<reference evidence="2" key="1">
    <citation type="journal article" date="2021" name="Proc. Natl. Acad. Sci. U.S.A.">
        <title>A Catalog of Tens of Thousands of Viruses from Human Metagenomes Reveals Hidden Associations with Chronic Diseases.</title>
        <authorList>
            <person name="Tisza M.J."/>
            <person name="Buck C.B."/>
        </authorList>
    </citation>
    <scope>NUCLEOTIDE SEQUENCE</scope>
    <source>
        <strain evidence="2">CtYA416</strain>
    </source>
</reference>
<dbReference type="PANTHER" id="PTHR47642">
    <property type="entry name" value="ATP-DEPENDENT DNA HELICASE"/>
    <property type="match status" value="1"/>
</dbReference>
<dbReference type="EMBL" id="BK016136">
    <property type="protein sequence ID" value="DAF97708.1"/>
    <property type="molecule type" value="Genomic_DNA"/>
</dbReference>
<proteinExistence type="predicted"/>
<dbReference type="InterPro" id="IPR051055">
    <property type="entry name" value="PIF1_helicase"/>
</dbReference>
<feature type="domain" description="UvrD-like helicase C-terminal" evidence="1">
    <location>
        <begin position="350"/>
        <end position="390"/>
    </location>
</feature>
<evidence type="ECO:0000259" key="1">
    <source>
        <dbReference type="Pfam" id="PF13538"/>
    </source>
</evidence>